<proteinExistence type="inferred from homology"/>
<feature type="domain" description="UspA" evidence="2">
    <location>
        <begin position="6"/>
        <end position="142"/>
    </location>
</feature>
<sequence length="326" mass="33289">MTRSEVVLVGVDGSAASLHALDWATAYAHRVGWSLHIVCSYSLPSFTAASLDGGYAALDDTTIQEGAKSVLAEAEARVADAGVHATTEVATGDAAGVLVELSADYGLAVVGTRGRGGFTERLLGTVSSALPAHAQCPVVVVPLRAEANRGVSWSVPGAASGGAAGSETAPAAIAPGAAEIREVRRIVVGVDGSPQAERALQHAIVQANAWGAELTAVTGVPVGNTGMLAWLPSTIDREQVLADIGVGMDVLVDRYEAENPGVRIRRIVLDGTGAELLTEFSTASDLVVVGSRGRGGFRGLLLGSTSQAVLHHSACPVYVVNKHCAD</sequence>
<dbReference type="EMBL" id="BAABHM010000002">
    <property type="protein sequence ID" value="GAA4688253.1"/>
    <property type="molecule type" value="Genomic_DNA"/>
</dbReference>
<protein>
    <submittedName>
        <fullName evidence="3">Universal stress protein</fullName>
    </submittedName>
</protein>
<keyword evidence="4" id="KW-1185">Reference proteome</keyword>
<dbReference type="PANTHER" id="PTHR46268:SF6">
    <property type="entry name" value="UNIVERSAL STRESS PROTEIN UP12"/>
    <property type="match status" value="1"/>
</dbReference>
<dbReference type="PANTHER" id="PTHR46268">
    <property type="entry name" value="STRESS RESPONSE PROTEIN NHAX"/>
    <property type="match status" value="1"/>
</dbReference>
<dbReference type="Proteomes" id="UP001500843">
    <property type="component" value="Unassembled WGS sequence"/>
</dbReference>
<dbReference type="InterPro" id="IPR014729">
    <property type="entry name" value="Rossmann-like_a/b/a_fold"/>
</dbReference>
<dbReference type="CDD" id="cd23659">
    <property type="entry name" value="USP_At3g01520-like"/>
    <property type="match status" value="1"/>
</dbReference>
<evidence type="ECO:0000259" key="2">
    <source>
        <dbReference type="Pfam" id="PF00582"/>
    </source>
</evidence>
<reference evidence="4" key="1">
    <citation type="journal article" date="2019" name="Int. J. Syst. Evol. Microbiol.">
        <title>The Global Catalogue of Microorganisms (GCM) 10K type strain sequencing project: providing services to taxonomists for standard genome sequencing and annotation.</title>
        <authorList>
            <consortium name="The Broad Institute Genomics Platform"/>
            <consortium name="The Broad Institute Genome Sequencing Center for Infectious Disease"/>
            <person name="Wu L."/>
            <person name="Ma J."/>
        </authorList>
    </citation>
    <scope>NUCLEOTIDE SEQUENCE [LARGE SCALE GENOMIC DNA]</scope>
    <source>
        <strain evidence="4">JCM 17975</strain>
    </source>
</reference>
<accession>A0ABP8WER2</accession>
<comment type="similarity">
    <text evidence="1">Belongs to the universal stress protein A family.</text>
</comment>
<organism evidence="3 4">
    <name type="scientific">Promicromonospora umidemergens</name>
    <dbReference type="NCBI Taxonomy" id="629679"/>
    <lineage>
        <taxon>Bacteria</taxon>
        <taxon>Bacillati</taxon>
        <taxon>Actinomycetota</taxon>
        <taxon>Actinomycetes</taxon>
        <taxon>Micrococcales</taxon>
        <taxon>Promicromonosporaceae</taxon>
        <taxon>Promicromonospora</taxon>
    </lineage>
</organism>
<comment type="caution">
    <text evidence="3">The sequence shown here is derived from an EMBL/GenBank/DDBJ whole genome shotgun (WGS) entry which is preliminary data.</text>
</comment>
<evidence type="ECO:0000313" key="4">
    <source>
        <dbReference type="Proteomes" id="UP001500843"/>
    </source>
</evidence>
<feature type="domain" description="UspA" evidence="2">
    <location>
        <begin position="183"/>
        <end position="320"/>
    </location>
</feature>
<dbReference type="Gene3D" id="3.40.50.620">
    <property type="entry name" value="HUPs"/>
    <property type="match status" value="2"/>
</dbReference>
<dbReference type="PRINTS" id="PR01438">
    <property type="entry name" value="UNVRSLSTRESS"/>
</dbReference>
<evidence type="ECO:0000256" key="1">
    <source>
        <dbReference type="ARBA" id="ARBA00008791"/>
    </source>
</evidence>
<dbReference type="InterPro" id="IPR006016">
    <property type="entry name" value="UspA"/>
</dbReference>
<gene>
    <name evidence="3" type="ORF">GCM10023198_03310</name>
</gene>
<name>A0ABP8WER2_9MICO</name>
<dbReference type="InterPro" id="IPR006015">
    <property type="entry name" value="Universal_stress_UspA"/>
</dbReference>
<dbReference type="SUPFAM" id="SSF52402">
    <property type="entry name" value="Adenine nucleotide alpha hydrolases-like"/>
    <property type="match status" value="2"/>
</dbReference>
<evidence type="ECO:0000313" key="3">
    <source>
        <dbReference type="EMBL" id="GAA4688253.1"/>
    </source>
</evidence>
<dbReference type="Pfam" id="PF00582">
    <property type="entry name" value="Usp"/>
    <property type="match status" value="2"/>
</dbReference>
<dbReference type="RefSeq" id="WP_253878010.1">
    <property type="nucleotide sequence ID" value="NZ_BAABHM010000002.1"/>
</dbReference>